<dbReference type="InterPro" id="IPR004401">
    <property type="entry name" value="YbaB/EbfC"/>
</dbReference>
<dbReference type="RefSeq" id="WP_345357539.1">
    <property type="nucleotide sequence ID" value="NZ_BAABII010000003.1"/>
</dbReference>
<protein>
    <submittedName>
        <fullName evidence="2">YbaB/EbfC family nucleoid-associated protein</fullName>
    </submittedName>
</protein>
<dbReference type="Proteomes" id="UP001564626">
    <property type="component" value="Unassembled WGS sequence"/>
</dbReference>
<dbReference type="Pfam" id="PF02575">
    <property type="entry name" value="YbaB_DNA_bd"/>
    <property type="match status" value="1"/>
</dbReference>
<organism evidence="2 3">
    <name type="scientific">Saccharopolyspora cebuensis</name>
    <dbReference type="NCBI Taxonomy" id="418759"/>
    <lineage>
        <taxon>Bacteria</taxon>
        <taxon>Bacillati</taxon>
        <taxon>Actinomycetota</taxon>
        <taxon>Actinomycetes</taxon>
        <taxon>Pseudonocardiales</taxon>
        <taxon>Pseudonocardiaceae</taxon>
        <taxon>Saccharopolyspora</taxon>
    </lineage>
</organism>
<keyword evidence="3" id="KW-1185">Reference proteome</keyword>
<dbReference type="EMBL" id="JBGEHV010000046">
    <property type="protein sequence ID" value="MEY8041971.1"/>
    <property type="molecule type" value="Genomic_DNA"/>
</dbReference>
<feature type="compositionally biased region" description="Pro residues" evidence="1">
    <location>
        <begin position="150"/>
        <end position="174"/>
    </location>
</feature>
<accession>A0ABV4CLK9</accession>
<feature type="region of interest" description="Disordered" evidence="1">
    <location>
        <begin position="117"/>
        <end position="191"/>
    </location>
</feature>
<gene>
    <name evidence="2" type="ORF">AB8O55_21375</name>
</gene>
<sequence>MPEDIRAVEQMVRQWQDRAAEKAERFGRMQSRVEDIQVTESSRDGAVRVTVSSSGMLQHLELAESAGNRPMAALSAEIMRTVQAAQARIPELMQEAVAETVGLEDSAAQHVLGEARRHFPEPPEEPEDEPPSRRPGLRDMEIEVEEDAEAPPPARPQPPNPQPPKPPPPRPRPSGPDDDDDGDFSDESFLR</sequence>
<evidence type="ECO:0000313" key="2">
    <source>
        <dbReference type="EMBL" id="MEY8041971.1"/>
    </source>
</evidence>
<reference evidence="2 3" key="1">
    <citation type="submission" date="2024-08" db="EMBL/GenBank/DDBJ databases">
        <title>Genome mining of Saccharopolyspora cebuensis PGLac3 from Nigerian medicinal plant.</title>
        <authorList>
            <person name="Ezeobiora C.E."/>
            <person name="Igbokwe N.H."/>
            <person name="Amin D.H."/>
            <person name="Mendie U.E."/>
        </authorList>
    </citation>
    <scope>NUCLEOTIDE SEQUENCE [LARGE SCALE GENOMIC DNA]</scope>
    <source>
        <strain evidence="2 3">PGLac3</strain>
    </source>
</reference>
<dbReference type="SUPFAM" id="SSF82607">
    <property type="entry name" value="YbaB-like"/>
    <property type="match status" value="1"/>
</dbReference>
<dbReference type="InterPro" id="IPR036894">
    <property type="entry name" value="YbaB-like_sf"/>
</dbReference>
<comment type="caution">
    <text evidence="2">The sequence shown here is derived from an EMBL/GenBank/DDBJ whole genome shotgun (WGS) entry which is preliminary data.</text>
</comment>
<name>A0ABV4CLK9_9PSEU</name>
<feature type="compositionally biased region" description="Basic and acidic residues" evidence="1">
    <location>
        <begin position="130"/>
        <end position="141"/>
    </location>
</feature>
<proteinExistence type="predicted"/>
<evidence type="ECO:0000313" key="3">
    <source>
        <dbReference type="Proteomes" id="UP001564626"/>
    </source>
</evidence>
<evidence type="ECO:0000256" key="1">
    <source>
        <dbReference type="SAM" id="MobiDB-lite"/>
    </source>
</evidence>
<feature type="compositionally biased region" description="Acidic residues" evidence="1">
    <location>
        <begin position="176"/>
        <end position="191"/>
    </location>
</feature>
<dbReference type="Gene3D" id="3.30.1310.10">
    <property type="entry name" value="Nucleoid-associated protein YbaB-like domain"/>
    <property type="match status" value="1"/>
</dbReference>